<dbReference type="EMBL" id="MLJW01002003">
    <property type="protein sequence ID" value="OIQ75964.1"/>
    <property type="molecule type" value="Genomic_DNA"/>
</dbReference>
<feature type="region of interest" description="Disordered" evidence="1">
    <location>
        <begin position="1"/>
        <end position="32"/>
    </location>
</feature>
<feature type="compositionally biased region" description="Basic and acidic residues" evidence="1">
    <location>
        <begin position="7"/>
        <end position="32"/>
    </location>
</feature>
<reference evidence="2" key="1">
    <citation type="submission" date="2016-10" db="EMBL/GenBank/DDBJ databases">
        <title>Sequence of Gallionella enrichment culture.</title>
        <authorList>
            <person name="Poehlein A."/>
            <person name="Muehling M."/>
            <person name="Daniel R."/>
        </authorList>
    </citation>
    <scope>NUCLEOTIDE SEQUENCE</scope>
</reference>
<comment type="caution">
    <text evidence="2">The sequence shown here is derived from an EMBL/GenBank/DDBJ whole genome shotgun (WGS) entry which is preliminary data.</text>
</comment>
<gene>
    <name evidence="2" type="ORF">GALL_423620</name>
</gene>
<accession>A0A1J5Q7W3</accession>
<organism evidence="2">
    <name type="scientific">mine drainage metagenome</name>
    <dbReference type="NCBI Taxonomy" id="410659"/>
    <lineage>
        <taxon>unclassified sequences</taxon>
        <taxon>metagenomes</taxon>
        <taxon>ecological metagenomes</taxon>
    </lineage>
</organism>
<feature type="region of interest" description="Disordered" evidence="1">
    <location>
        <begin position="49"/>
        <end position="76"/>
    </location>
</feature>
<evidence type="ECO:0000313" key="2">
    <source>
        <dbReference type="EMBL" id="OIQ75964.1"/>
    </source>
</evidence>
<proteinExistence type="predicted"/>
<sequence>MRARAQPVDHEGRAGLRAERQPLPRGLERGHPFEGEKALGIEVVHAIGHRSQQRRADPGGRVASTGVQGNARDVRRRLPRDAVREVEIGAAPGLGDLRVGVERVGIERRQEQPSQQLARRAEVEQRQLHAGHDHAAAAAQAHPDAVRVGVAHVPGVLGSREQEVPLVIAVADLE</sequence>
<evidence type="ECO:0000256" key="1">
    <source>
        <dbReference type="SAM" id="MobiDB-lite"/>
    </source>
</evidence>
<name>A0A1J5Q7W3_9ZZZZ</name>
<protein>
    <submittedName>
        <fullName evidence="2">Uncharacterized protein</fullName>
    </submittedName>
</protein>
<dbReference type="AlphaFoldDB" id="A0A1J5Q7W3"/>